<evidence type="ECO:0000256" key="1">
    <source>
        <dbReference type="ARBA" id="ARBA00004141"/>
    </source>
</evidence>
<evidence type="ECO:0000313" key="8">
    <source>
        <dbReference type="Proteomes" id="UP000053923"/>
    </source>
</evidence>
<keyword evidence="4 6" id="KW-1133">Transmembrane helix</keyword>
<dbReference type="EMBL" id="LLZG01000231">
    <property type="protein sequence ID" value="KUL32235.1"/>
    <property type="molecule type" value="Genomic_DNA"/>
</dbReference>
<proteinExistence type="inferred from homology"/>
<dbReference type="InterPro" id="IPR051598">
    <property type="entry name" value="TSUP/Inactive_protease-like"/>
</dbReference>
<reference evidence="8" key="1">
    <citation type="submission" date="2015-10" db="EMBL/GenBank/DDBJ databases">
        <authorList>
            <person name="Ju K.-S."/>
            <person name="Doroghazi J.R."/>
            <person name="Metcalf W.W."/>
        </authorList>
    </citation>
    <scope>NUCLEOTIDE SEQUENCE [LARGE SCALE GENOMIC DNA]</scope>
    <source>
        <strain evidence="8">NRRL 3151</strain>
    </source>
</reference>
<evidence type="ECO:0000256" key="6">
    <source>
        <dbReference type="RuleBase" id="RU363041"/>
    </source>
</evidence>
<comment type="similarity">
    <text evidence="2 6">Belongs to the 4-toluene sulfonate uptake permease (TSUP) (TC 2.A.102) family.</text>
</comment>
<comment type="caution">
    <text evidence="7">The sequence shown here is derived from an EMBL/GenBank/DDBJ whole genome shotgun (WGS) entry which is preliminary data.</text>
</comment>
<name>A0A101JSI1_9ACTN</name>
<feature type="transmembrane region" description="Helical" evidence="6">
    <location>
        <begin position="235"/>
        <end position="253"/>
    </location>
</feature>
<feature type="transmembrane region" description="Helical" evidence="6">
    <location>
        <begin position="135"/>
        <end position="161"/>
    </location>
</feature>
<feature type="transmembrane region" description="Helical" evidence="6">
    <location>
        <begin position="167"/>
        <end position="192"/>
    </location>
</feature>
<accession>A0A101JSI1</accession>
<feature type="transmembrane region" description="Helical" evidence="6">
    <location>
        <begin position="66"/>
        <end position="84"/>
    </location>
</feature>
<evidence type="ECO:0000256" key="5">
    <source>
        <dbReference type="ARBA" id="ARBA00023136"/>
    </source>
</evidence>
<evidence type="ECO:0000256" key="4">
    <source>
        <dbReference type="ARBA" id="ARBA00022989"/>
    </source>
</evidence>
<keyword evidence="8" id="KW-1185">Reference proteome</keyword>
<dbReference type="AlphaFoldDB" id="A0A101JSI1"/>
<dbReference type="GO" id="GO:0005886">
    <property type="term" value="C:plasma membrane"/>
    <property type="evidence" value="ECO:0007669"/>
    <property type="project" value="UniProtKB-SubCell"/>
</dbReference>
<dbReference type="InterPro" id="IPR002781">
    <property type="entry name" value="TM_pro_TauE-like"/>
</dbReference>
<dbReference type="PANTHER" id="PTHR43701">
    <property type="entry name" value="MEMBRANE TRANSPORTER PROTEIN MJ0441-RELATED"/>
    <property type="match status" value="1"/>
</dbReference>
<dbReference type="Pfam" id="PF01925">
    <property type="entry name" value="TauE"/>
    <property type="match status" value="1"/>
</dbReference>
<feature type="transmembrane region" description="Helical" evidence="6">
    <location>
        <begin position="204"/>
        <end position="223"/>
    </location>
</feature>
<dbReference type="PANTHER" id="PTHR43701:SF2">
    <property type="entry name" value="MEMBRANE TRANSPORTER PROTEIN YJNA-RELATED"/>
    <property type="match status" value="1"/>
</dbReference>
<gene>
    <name evidence="7" type="ORF">ADL12_23200</name>
</gene>
<organism evidence="7 8">
    <name type="scientific">Streptomyces regalis</name>
    <dbReference type="NCBI Taxonomy" id="68262"/>
    <lineage>
        <taxon>Bacteria</taxon>
        <taxon>Bacillati</taxon>
        <taxon>Actinomycetota</taxon>
        <taxon>Actinomycetes</taxon>
        <taxon>Kitasatosporales</taxon>
        <taxon>Streptomycetaceae</taxon>
        <taxon>Streptomyces</taxon>
    </lineage>
</organism>
<dbReference type="Proteomes" id="UP000053923">
    <property type="component" value="Unassembled WGS sequence"/>
</dbReference>
<dbReference type="OrthoDB" id="3213420at2"/>
<feature type="transmembrane region" description="Helical" evidence="6">
    <location>
        <begin position="96"/>
        <end position="114"/>
    </location>
</feature>
<keyword evidence="5 6" id="KW-0472">Membrane</keyword>
<comment type="subcellular location">
    <subcellularLocation>
        <location evidence="6">Cell membrane</location>
        <topology evidence="6">Multi-pass membrane protein</topology>
    </subcellularLocation>
    <subcellularLocation>
        <location evidence="1">Membrane</location>
        <topology evidence="1">Multi-pass membrane protein</topology>
    </subcellularLocation>
</comment>
<keyword evidence="3 6" id="KW-0812">Transmembrane</keyword>
<evidence type="ECO:0000313" key="7">
    <source>
        <dbReference type="EMBL" id="KUL32235.1"/>
    </source>
</evidence>
<keyword evidence="6" id="KW-1003">Cell membrane</keyword>
<protein>
    <recommendedName>
        <fullName evidence="6">Probable membrane transporter protein</fullName>
    </recommendedName>
</protein>
<sequence length="254" mass="25307">MMATLVLALLVGGALGLLGGGGSILALPVLVFVAGLPTTSAVPMSLLVVGCSAAVASVSRIRAGHVHWRIAGVFAVTGAAATYGGALVNRRLEPRLVLAGFGILLVVTGARMFLDRPARRNGCAAPDGGTELRRCLPRAVAVGALVGFLTGLFGVGGGFLIVPALTVVLGLPIATAAGTALVIIVLNSFSGLMSWLGHVDLDPLLAGSFTACALLGAAAAAPVGCRLPAKALRRAFSVFVLAVAGFVLVRVAAA</sequence>
<evidence type="ECO:0000256" key="3">
    <source>
        <dbReference type="ARBA" id="ARBA00022692"/>
    </source>
</evidence>
<evidence type="ECO:0000256" key="2">
    <source>
        <dbReference type="ARBA" id="ARBA00009142"/>
    </source>
</evidence>